<keyword evidence="2" id="KW-1185">Reference proteome</keyword>
<dbReference type="Proteomes" id="UP000010471">
    <property type="component" value="Chromosome"/>
</dbReference>
<dbReference type="OrthoDB" id="9844761at2"/>
<proteinExistence type="predicted"/>
<accession>K9WAJ6</accession>
<evidence type="ECO:0000313" key="2">
    <source>
        <dbReference type="Proteomes" id="UP000010471"/>
    </source>
</evidence>
<dbReference type="KEGG" id="mic:Mic7113_1529"/>
<reference evidence="1 2" key="1">
    <citation type="submission" date="2012-06" db="EMBL/GenBank/DDBJ databases">
        <title>Finished chromosome of genome of Microcoleus sp. PCC 7113.</title>
        <authorList>
            <consortium name="US DOE Joint Genome Institute"/>
            <person name="Gugger M."/>
            <person name="Coursin T."/>
            <person name="Rippka R."/>
            <person name="Tandeau De Marsac N."/>
            <person name="Huntemann M."/>
            <person name="Wei C.-L."/>
            <person name="Han J."/>
            <person name="Detter J.C."/>
            <person name="Han C."/>
            <person name="Tapia R."/>
            <person name="Chen A."/>
            <person name="Kyrpides N."/>
            <person name="Mavromatis K."/>
            <person name="Markowitz V."/>
            <person name="Szeto E."/>
            <person name="Ivanova N."/>
            <person name="Pagani I."/>
            <person name="Pati A."/>
            <person name="Goodwin L."/>
            <person name="Nordberg H.P."/>
            <person name="Cantor M.N."/>
            <person name="Hua S.X."/>
            <person name="Woyke T."/>
            <person name="Kerfeld C.A."/>
        </authorList>
    </citation>
    <scope>NUCLEOTIDE SEQUENCE [LARGE SCALE GENOMIC DNA]</scope>
    <source>
        <strain evidence="1 2">PCC 7113</strain>
    </source>
</reference>
<dbReference type="SUPFAM" id="SSF47226">
    <property type="entry name" value="Histidine-containing phosphotransfer domain, HPT domain"/>
    <property type="match status" value="1"/>
</dbReference>
<evidence type="ECO:0000313" key="1">
    <source>
        <dbReference type="EMBL" id="AFZ17405.1"/>
    </source>
</evidence>
<dbReference type="RefSeq" id="WP_015181561.1">
    <property type="nucleotide sequence ID" value="NC_019738.1"/>
</dbReference>
<dbReference type="GO" id="GO:0000160">
    <property type="term" value="P:phosphorelay signal transduction system"/>
    <property type="evidence" value="ECO:0007669"/>
    <property type="project" value="InterPro"/>
</dbReference>
<dbReference type="eggNOG" id="COG2198">
    <property type="taxonomic scope" value="Bacteria"/>
</dbReference>
<evidence type="ECO:0008006" key="3">
    <source>
        <dbReference type="Google" id="ProtNLM"/>
    </source>
</evidence>
<sequence length="214" mass="24043">MQSEHLQQIMDYYIEDAQNHLAIIEQHLLKLQSTIEDPEIVSELFRAARCGIVGGANLLPISSFYINSIHKTGFCLVDCLKVIQQQGSIKIDQKLKDLLMQVFYRLKSLIEQLRQPSNLKDDQAKQVISEIEPIRAALIAHLHGLSHQSGGMNRQEIALTKCCNVSDMTLQESAHIASELDDDIPSLEELESLFDELFLDSSCANVAPISQDEL</sequence>
<name>K9WAJ6_9CYAN</name>
<dbReference type="EMBL" id="CP003630">
    <property type="protein sequence ID" value="AFZ17405.1"/>
    <property type="molecule type" value="Genomic_DNA"/>
</dbReference>
<dbReference type="Gene3D" id="1.20.120.160">
    <property type="entry name" value="HPT domain"/>
    <property type="match status" value="1"/>
</dbReference>
<dbReference type="HOGENOM" id="CLU_1287639_0_0_3"/>
<dbReference type="InterPro" id="IPR036641">
    <property type="entry name" value="HPT_dom_sf"/>
</dbReference>
<organism evidence="1 2">
    <name type="scientific">Allocoleopsis franciscana PCC 7113</name>
    <dbReference type="NCBI Taxonomy" id="1173027"/>
    <lineage>
        <taxon>Bacteria</taxon>
        <taxon>Bacillati</taxon>
        <taxon>Cyanobacteriota</taxon>
        <taxon>Cyanophyceae</taxon>
        <taxon>Coleofasciculales</taxon>
        <taxon>Coleofasciculaceae</taxon>
        <taxon>Allocoleopsis</taxon>
        <taxon>Allocoleopsis franciscana</taxon>
    </lineage>
</organism>
<dbReference type="AlphaFoldDB" id="K9WAJ6"/>
<gene>
    <name evidence="1" type="ORF">Mic7113_1529</name>
</gene>
<protein>
    <recommendedName>
        <fullName evidence="3">HPt domain-containing protein</fullName>
    </recommendedName>
</protein>
<dbReference type="STRING" id="1173027.Mic7113_1529"/>